<evidence type="ECO:0000313" key="2">
    <source>
        <dbReference type="Proteomes" id="UP000606974"/>
    </source>
</evidence>
<dbReference type="AlphaFoldDB" id="A0A8H7ANF1"/>
<keyword evidence="2" id="KW-1185">Reference proteome</keyword>
<dbReference type="EMBL" id="JAACFV010000013">
    <property type="protein sequence ID" value="KAF7512298.1"/>
    <property type="molecule type" value="Genomic_DNA"/>
</dbReference>
<organism evidence="1 2">
    <name type="scientific">Endocarpon pusillum</name>
    <dbReference type="NCBI Taxonomy" id="364733"/>
    <lineage>
        <taxon>Eukaryota</taxon>
        <taxon>Fungi</taxon>
        <taxon>Dikarya</taxon>
        <taxon>Ascomycota</taxon>
        <taxon>Pezizomycotina</taxon>
        <taxon>Eurotiomycetes</taxon>
        <taxon>Chaetothyriomycetidae</taxon>
        <taxon>Verrucariales</taxon>
        <taxon>Verrucariaceae</taxon>
        <taxon>Endocarpon</taxon>
    </lineage>
</organism>
<gene>
    <name evidence="1" type="ORF">GJ744_001866</name>
</gene>
<protein>
    <submittedName>
        <fullName evidence="1">Uncharacterized protein</fullName>
    </submittedName>
</protein>
<sequence length="155" mass="19139">MAQIYYEIPHKHVHFEDEEEVRIPHHHHYALLHHHHHHHTVRQVVPKYVRCYKQVEIWPKEHRHHPRYNRVQAVKYIPTPQCRDCLLKFPSEAELERHRRKNPRHCPQHLTCFADWRNHCFEHDHIKCPRSECRDFPPFASKQKCLDHLRAWHGS</sequence>
<reference evidence="1" key="1">
    <citation type="submission" date="2020-02" db="EMBL/GenBank/DDBJ databases">
        <authorList>
            <person name="Palmer J.M."/>
        </authorList>
    </citation>
    <scope>NUCLEOTIDE SEQUENCE</scope>
    <source>
        <strain evidence="1">EPUS1.4</strain>
        <tissue evidence="1">Thallus</tissue>
    </source>
</reference>
<comment type="caution">
    <text evidence="1">The sequence shown here is derived from an EMBL/GenBank/DDBJ whole genome shotgun (WGS) entry which is preliminary data.</text>
</comment>
<evidence type="ECO:0000313" key="1">
    <source>
        <dbReference type="EMBL" id="KAF7512298.1"/>
    </source>
</evidence>
<proteinExistence type="predicted"/>
<dbReference type="Proteomes" id="UP000606974">
    <property type="component" value="Unassembled WGS sequence"/>
</dbReference>
<accession>A0A8H7ANF1</accession>
<name>A0A8H7ANF1_9EURO</name>